<dbReference type="OrthoDB" id="9973183at2759"/>
<comment type="caution">
    <text evidence="3">The sequence shown here is derived from an EMBL/GenBank/DDBJ whole genome shotgun (WGS) entry which is preliminary data.</text>
</comment>
<evidence type="ECO:0000313" key="3">
    <source>
        <dbReference type="EMBL" id="KAF7351196.1"/>
    </source>
</evidence>
<feature type="region of interest" description="Disordered" evidence="1">
    <location>
        <begin position="1"/>
        <end position="30"/>
    </location>
</feature>
<evidence type="ECO:0000313" key="4">
    <source>
        <dbReference type="Proteomes" id="UP000623467"/>
    </source>
</evidence>
<dbReference type="Gene3D" id="3.10.110.10">
    <property type="entry name" value="Ubiquitin Conjugating Enzyme"/>
    <property type="match status" value="1"/>
</dbReference>
<dbReference type="Proteomes" id="UP000623467">
    <property type="component" value="Unassembled WGS sequence"/>
</dbReference>
<proteinExistence type="predicted"/>
<dbReference type="SUPFAM" id="SSF54495">
    <property type="entry name" value="UBC-like"/>
    <property type="match status" value="1"/>
</dbReference>
<dbReference type="InterPro" id="IPR000608">
    <property type="entry name" value="UBC"/>
</dbReference>
<evidence type="ECO:0000259" key="2">
    <source>
        <dbReference type="PROSITE" id="PS50127"/>
    </source>
</evidence>
<feature type="domain" description="UBC core" evidence="2">
    <location>
        <begin position="92"/>
        <end position="276"/>
    </location>
</feature>
<dbReference type="PROSITE" id="PS50127">
    <property type="entry name" value="UBC_2"/>
    <property type="match status" value="1"/>
</dbReference>
<feature type="compositionally biased region" description="Basic and acidic residues" evidence="1">
    <location>
        <begin position="17"/>
        <end position="27"/>
    </location>
</feature>
<reference evidence="3" key="1">
    <citation type="submission" date="2020-05" db="EMBL/GenBank/DDBJ databases">
        <title>Mycena genomes resolve the evolution of fungal bioluminescence.</title>
        <authorList>
            <person name="Tsai I.J."/>
        </authorList>
    </citation>
    <scope>NUCLEOTIDE SEQUENCE</scope>
    <source>
        <strain evidence="3">160909Yilan</strain>
    </source>
</reference>
<sequence>MHSDSSTAVSKKRKRSNSSEDGHEREPTSSIIRRSIAQLMAVPEIAPTSLHSLLNTLNDAYGSALSLEARDLKPPVTLKSAEDEWNWELSAAQIARLSEEELTIWKHLLPCRQEFRISSIQGIKLHPFSWKMPVVDLRQWQVHIPGRQGTPWEGGVYSMDVIFWPGSLERVPKCDFAVICVGGNVKLNDFQAVFYDPCFIQTCILAERGGYLRLPDIVAYVGGQDKWMKTQQEDPLRFANLLHSIKKIIHEPIVSDPAQSDAYTAIKNDPEEYEYI</sequence>
<organism evidence="3 4">
    <name type="scientific">Mycena sanguinolenta</name>
    <dbReference type="NCBI Taxonomy" id="230812"/>
    <lineage>
        <taxon>Eukaryota</taxon>
        <taxon>Fungi</taxon>
        <taxon>Dikarya</taxon>
        <taxon>Basidiomycota</taxon>
        <taxon>Agaricomycotina</taxon>
        <taxon>Agaricomycetes</taxon>
        <taxon>Agaricomycetidae</taxon>
        <taxon>Agaricales</taxon>
        <taxon>Marasmiineae</taxon>
        <taxon>Mycenaceae</taxon>
        <taxon>Mycena</taxon>
    </lineage>
</organism>
<accession>A0A8H6Y2W4</accession>
<dbReference type="EMBL" id="JACAZH010000013">
    <property type="protein sequence ID" value="KAF7351196.1"/>
    <property type="molecule type" value="Genomic_DNA"/>
</dbReference>
<name>A0A8H6Y2W4_9AGAR</name>
<protein>
    <submittedName>
        <fullName evidence="3">SUMO-conjugating enzyme UBC9-A</fullName>
    </submittedName>
</protein>
<evidence type="ECO:0000256" key="1">
    <source>
        <dbReference type="SAM" id="MobiDB-lite"/>
    </source>
</evidence>
<dbReference type="InterPro" id="IPR016135">
    <property type="entry name" value="UBQ-conjugating_enzyme/RWD"/>
</dbReference>
<gene>
    <name evidence="3" type="ORF">MSAN_01550600</name>
</gene>
<keyword evidence="4" id="KW-1185">Reference proteome</keyword>
<dbReference type="AlphaFoldDB" id="A0A8H6Y2W4"/>